<comment type="caution">
    <text evidence="3">The sequence shown here is derived from an EMBL/GenBank/DDBJ whole genome shotgun (WGS) entry which is preliminary data.</text>
</comment>
<evidence type="ECO:0000313" key="3">
    <source>
        <dbReference type="EMBL" id="PHK99441.1"/>
    </source>
</evidence>
<gene>
    <name evidence="3" type="ORF">CGL56_08290</name>
</gene>
<dbReference type="PROSITE" id="PS51257">
    <property type="entry name" value="PROKAR_LIPOPROTEIN"/>
    <property type="match status" value="1"/>
</dbReference>
<sequence length="197" mass="20914">MQITLRSLTLIAFLLFLGSCAENEAPEDGGHHHEAAPAAEATAGKSKSPHTTAMGNIGDAHVHIEYSSPSVRGRTIWGGLVAYDQVWSTGAHNATAVTFSEPVRVGGTEIAAGTYGFFTIPGREEWTIILNENYDQHLADDYDQSLDLVRVTVQPEKLAEPVESLTYAVEPAADGAGGAITVAWDSLKVALPVSAIE</sequence>
<dbReference type="Pfam" id="PF11138">
    <property type="entry name" value="DUF2911"/>
    <property type="match status" value="1"/>
</dbReference>
<dbReference type="RefSeq" id="WP_099106056.1">
    <property type="nucleotide sequence ID" value="NZ_JAATJF010000002.1"/>
</dbReference>
<accession>A0A2G0CHJ5</accession>
<dbReference type="AlphaFoldDB" id="A0A2G0CHJ5"/>
<evidence type="ECO:0000256" key="1">
    <source>
        <dbReference type="SAM" id="MobiDB-lite"/>
    </source>
</evidence>
<evidence type="ECO:0000256" key="2">
    <source>
        <dbReference type="SAM" id="SignalP"/>
    </source>
</evidence>
<evidence type="ECO:0008006" key="5">
    <source>
        <dbReference type="Google" id="ProtNLM"/>
    </source>
</evidence>
<reference evidence="3 4" key="1">
    <citation type="submission" date="2017-10" db="EMBL/GenBank/DDBJ databases">
        <title>The draft genome sequence of Lewinella marina KCTC 32374.</title>
        <authorList>
            <person name="Wang K."/>
        </authorList>
    </citation>
    <scope>NUCLEOTIDE SEQUENCE [LARGE SCALE GENOMIC DNA]</scope>
    <source>
        <strain evidence="3 4">MKG-38</strain>
    </source>
</reference>
<evidence type="ECO:0000313" key="4">
    <source>
        <dbReference type="Proteomes" id="UP000226437"/>
    </source>
</evidence>
<feature type="chain" id="PRO_5013585168" description="DUF2911 domain-containing protein" evidence="2">
    <location>
        <begin position="22"/>
        <end position="197"/>
    </location>
</feature>
<keyword evidence="2" id="KW-0732">Signal</keyword>
<proteinExistence type="predicted"/>
<name>A0A2G0CHJ5_9BACT</name>
<protein>
    <recommendedName>
        <fullName evidence="5">DUF2911 domain-containing protein</fullName>
    </recommendedName>
</protein>
<feature type="signal peptide" evidence="2">
    <location>
        <begin position="1"/>
        <end position="21"/>
    </location>
</feature>
<dbReference type="InterPro" id="IPR021314">
    <property type="entry name" value="DUF2911"/>
</dbReference>
<feature type="region of interest" description="Disordered" evidence="1">
    <location>
        <begin position="25"/>
        <end position="54"/>
    </location>
</feature>
<dbReference type="Proteomes" id="UP000226437">
    <property type="component" value="Unassembled WGS sequence"/>
</dbReference>
<keyword evidence="4" id="KW-1185">Reference proteome</keyword>
<organism evidence="3 4">
    <name type="scientific">Neolewinella marina</name>
    <dbReference type="NCBI Taxonomy" id="438751"/>
    <lineage>
        <taxon>Bacteria</taxon>
        <taxon>Pseudomonadati</taxon>
        <taxon>Bacteroidota</taxon>
        <taxon>Saprospiria</taxon>
        <taxon>Saprospirales</taxon>
        <taxon>Lewinellaceae</taxon>
        <taxon>Neolewinella</taxon>
    </lineage>
</organism>
<dbReference type="OrthoDB" id="187854at2"/>
<dbReference type="EMBL" id="PDLO01000002">
    <property type="protein sequence ID" value="PHK99441.1"/>
    <property type="molecule type" value="Genomic_DNA"/>
</dbReference>